<feature type="domain" description="HTH lysR-type" evidence="5">
    <location>
        <begin position="2"/>
        <end position="59"/>
    </location>
</feature>
<protein>
    <recommendedName>
        <fullName evidence="5">HTH lysR-type domain-containing protein</fullName>
    </recommendedName>
</protein>
<dbReference type="GO" id="GO:0000976">
    <property type="term" value="F:transcription cis-regulatory region binding"/>
    <property type="evidence" value="ECO:0007669"/>
    <property type="project" value="TreeGrafter"/>
</dbReference>
<dbReference type="SUPFAM" id="SSF46785">
    <property type="entry name" value="Winged helix' DNA-binding domain"/>
    <property type="match status" value="1"/>
</dbReference>
<dbReference type="InterPro" id="IPR000847">
    <property type="entry name" value="LysR_HTH_N"/>
</dbReference>
<dbReference type="InterPro" id="IPR036390">
    <property type="entry name" value="WH_DNA-bd_sf"/>
</dbReference>
<dbReference type="PRINTS" id="PR00039">
    <property type="entry name" value="HTHLYSR"/>
</dbReference>
<evidence type="ECO:0000256" key="4">
    <source>
        <dbReference type="ARBA" id="ARBA00023163"/>
    </source>
</evidence>
<name>A0A212J6A4_9BACT</name>
<dbReference type="GO" id="GO:0003700">
    <property type="term" value="F:DNA-binding transcription factor activity"/>
    <property type="evidence" value="ECO:0007669"/>
    <property type="project" value="InterPro"/>
</dbReference>
<organism evidence="6">
    <name type="scientific">uncultured Dysgonomonas sp</name>
    <dbReference type="NCBI Taxonomy" id="206096"/>
    <lineage>
        <taxon>Bacteria</taxon>
        <taxon>Pseudomonadati</taxon>
        <taxon>Bacteroidota</taxon>
        <taxon>Bacteroidia</taxon>
        <taxon>Bacteroidales</taxon>
        <taxon>Dysgonomonadaceae</taxon>
        <taxon>Dysgonomonas</taxon>
        <taxon>environmental samples</taxon>
    </lineage>
</organism>
<keyword evidence="3" id="KW-0238">DNA-binding</keyword>
<dbReference type="PROSITE" id="PS50931">
    <property type="entry name" value="HTH_LYSR"/>
    <property type="match status" value="1"/>
</dbReference>
<sequence>MVNLEWFRTFKAIYETGSLTSAANKLYISQPGVSLHLNSLEAHIGNKLFDRGTRKMLPTEYGNMLYNSIVDAVKKLEEAEGHFYRNADSGRPSVSIGMCFETFQYVLEPFISKLPFNLITKFGVYQDMLNDLDKGLLDFVISPQKDETFNIQYTPFSKERLILIAGSKSDVSGFSEAVNTRNTKTAEDWLNKQAWFGTTGDMEHLRNFWLHNFKKRPDFKPNYIVPNMSSIIRCISGKEGFAVIPDFLCRKQLEEGNIQLVWEGFTPIENTLYFAQRKKTIYKKELALLQDIFLKHMNIDVKEQVLLLQDRDRS</sequence>
<keyword evidence="2" id="KW-0805">Transcription regulation</keyword>
<dbReference type="AlphaFoldDB" id="A0A212J6A4"/>
<accession>A0A212J6A4</accession>
<proteinExistence type="inferred from homology"/>
<comment type="similarity">
    <text evidence="1">Belongs to the LysR transcriptional regulatory family.</text>
</comment>
<reference evidence="6" key="1">
    <citation type="submission" date="2016-04" db="EMBL/GenBank/DDBJ databases">
        <authorList>
            <person name="Evans L.H."/>
            <person name="Alamgir A."/>
            <person name="Owens N."/>
            <person name="Weber N.D."/>
            <person name="Virtaneva K."/>
            <person name="Barbian K."/>
            <person name="Babar A."/>
            <person name="Rosenke K."/>
        </authorList>
    </citation>
    <scope>NUCLEOTIDE SEQUENCE</scope>
    <source>
        <strain evidence="6">86-1</strain>
    </source>
</reference>
<dbReference type="SUPFAM" id="SSF53850">
    <property type="entry name" value="Periplasmic binding protein-like II"/>
    <property type="match status" value="1"/>
</dbReference>
<dbReference type="PANTHER" id="PTHR30126">
    <property type="entry name" value="HTH-TYPE TRANSCRIPTIONAL REGULATOR"/>
    <property type="match status" value="1"/>
</dbReference>
<dbReference type="RefSeq" id="WP_296939108.1">
    <property type="nucleotide sequence ID" value="NZ_LT599032.1"/>
</dbReference>
<dbReference type="InterPro" id="IPR036388">
    <property type="entry name" value="WH-like_DNA-bd_sf"/>
</dbReference>
<evidence type="ECO:0000313" key="6">
    <source>
        <dbReference type="EMBL" id="SBV94947.1"/>
    </source>
</evidence>
<evidence type="ECO:0000256" key="1">
    <source>
        <dbReference type="ARBA" id="ARBA00009437"/>
    </source>
</evidence>
<dbReference type="Gene3D" id="1.10.10.10">
    <property type="entry name" value="Winged helix-like DNA-binding domain superfamily/Winged helix DNA-binding domain"/>
    <property type="match status" value="1"/>
</dbReference>
<dbReference type="Pfam" id="PF03466">
    <property type="entry name" value="LysR_substrate"/>
    <property type="match status" value="1"/>
</dbReference>
<dbReference type="PANTHER" id="PTHR30126:SF40">
    <property type="entry name" value="HTH-TYPE TRANSCRIPTIONAL REGULATOR GLTR"/>
    <property type="match status" value="1"/>
</dbReference>
<keyword evidence="4" id="KW-0804">Transcription</keyword>
<dbReference type="EMBL" id="FLUM01000001">
    <property type="protein sequence ID" value="SBV94947.1"/>
    <property type="molecule type" value="Genomic_DNA"/>
</dbReference>
<evidence type="ECO:0000256" key="2">
    <source>
        <dbReference type="ARBA" id="ARBA00023015"/>
    </source>
</evidence>
<evidence type="ECO:0000256" key="3">
    <source>
        <dbReference type="ARBA" id="ARBA00023125"/>
    </source>
</evidence>
<evidence type="ECO:0000259" key="5">
    <source>
        <dbReference type="PROSITE" id="PS50931"/>
    </source>
</evidence>
<dbReference type="Pfam" id="PF00126">
    <property type="entry name" value="HTH_1"/>
    <property type="match status" value="1"/>
</dbReference>
<gene>
    <name evidence="6" type="ORF">KL86DYS1_11265</name>
</gene>
<dbReference type="InterPro" id="IPR005119">
    <property type="entry name" value="LysR_subst-bd"/>
</dbReference>